<dbReference type="Proteomes" id="UP000242287">
    <property type="component" value="Unassembled WGS sequence"/>
</dbReference>
<dbReference type="OrthoDB" id="2410195at2759"/>
<name>A0A2A9NJH0_9AGAR</name>
<dbReference type="InterPro" id="IPR016461">
    <property type="entry name" value="COMT-like"/>
</dbReference>
<dbReference type="GO" id="GO:0032259">
    <property type="term" value="P:methylation"/>
    <property type="evidence" value="ECO:0007669"/>
    <property type="project" value="UniProtKB-KW"/>
</dbReference>
<feature type="domain" description="O-methyltransferase C-terminal" evidence="4">
    <location>
        <begin position="68"/>
        <end position="191"/>
    </location>
</feature>
<organism evidence="5 6">
    <name type="scientific">Amanita thiersii Skay4041</name>
    <dbReference type="NCBI Taxonomy" id="703135"/>
    <lineage>
        <taxon>Eukaryota</taxon>
        <taxon>Fungi</taxon>
        <taxon>Dikarya</taxon>
        <taxon>Basidiomycota</taxon>
        <taxon>Agaricomycotina</taxon>
        <taxon>Agaricomycetes</taxon>
        <taxon>Agaricomycetidae</taxon>
        <taxon>Agaricales</taxon>
        <taxon>Pluteineae</taxon>
        <taxon>Amanitaceae</taxon>
        <taxon>Amanita</taxon>
    </lineage>
</organism>
<dbReference type="PROSITE" id="PS51683">
    <property type="entry name" value="SAM_OMT_II"/>
    <property type="match status" value="1"/>
</dbReference>
<reference evidence="5 6" key="1">
    <citation type="submission" date="2014-02" db="EMBL/GenBank/DDBJ databases">
        <title>Transposable element dynamics among asymbiotic and ectomycorrhizal Amanita fungi.</title>
        <authorList>
            <consortium name="DOE Joint Genome Institute"/>
            <person name="Hess J."/>
            <person name="Skrede I."/>
            <person name="Wolfe B."/>
            <person name="LaButti K."/>
            <person name="Ohm R.A."/>
            <person name="Grigoriev I.V."/>
            <person name="Pringle A."/>
        </authorList>
    </citation>
    <scope>NUCLEOTIDE SEQUENCE [LARGE SCALE GENOMIC DNA]</scope>
    <source>
        <strain evidence="5 6">SKay4041</strain>
    </source>
</reference>
<dbReference type="PANTHER" id="PTHR43712">
    <property type="entry name" value="PUTATIVE (AFU_ORTHOLOGUE AFUA_4G14580)-RELATED"/>
    <property type="match status" value="1"/>
</dbReference>
<keyword evidence="1" id="KW-0489">Methyltransferase</keyword>
<evidence type="ECO:0000256" key="2">
    <source>
        <dbReference type="ARBA" id="ARBA00022679"/>
    </source>
</evidence>
<evidence type="ECO:0000256" key="3">
    <source>
        <dbReference type="ARBA" id="ARBA00022691"/>
    </source>
</evidence>
<dbReference type="GO" id="GO:0008171">
    <property type="term" value="F:O-methyltransferase activity"/>
    <property type="evidence" value="ECO:0007669"/>
    <property type="project" value="InterPro"/>
</dbReference>
<gene>
    <name evidence="5" type="ORF">AMATHDRAFT_42318</name>
</gene>
<evidence type="ECO:0000313" key="5">
    <source>
        <dbReference type="EMBL" id="PFH48387.1"/>
    </source>
</evidence>
<evidence type="ECO:0000256" key="1">
    <source>
        <dbReference type="ARBA" id="ARBA00022603"/>
    </source>
</evidence>
<dbReference type="InterPro" id="IPR029063">
    <property type="entry name" value="SAM-dependent_MTases_sf"/>
</dbReference>
<dbReference type="Pfam" id="PF00891">
    <property type="entry name" value="Methyltransf_2"/>
    <property type="match status" value="1"/>
</dbReference>
<dbReference type="EMBL" id="KZ302065">
    <property type="protein sequence ID" value="PFH48387.1"/>
    <property type="molecule type" value="Genomic_DNA"/>
</dbReference>
<dbReference type="PANTHER" id="PTHR43712:SF5">
    <property type="entry name" value="O-METHYLTRANSFERASE ASQN-RELATED"/>
    <property type="match status" value="1"/>
</dbReference>
<keyword evidence="3" id="KW-0949">S-adenosyl-L-methionine</keyword>
<dbReference type="SUPFAM" id="SSF53335">
    <property type="entry name" value="S-adenosyl-L-methionine-dependent methyltransferases"/>
    <property type="match status" value="1"/>
</dbReference>
<sequence length="215" mass="23509">MTDVLLDPLKGHSQAPEDAPLCVECLPIVALNTNKSLWEWYEEPGNASRSGRFATAMGTLENFGSPNTILQGFDWGGLAANSLVVDVGGGIGRVTLKVVQRYLDLKYIVQDRPSFWSANNPSVLNNGTVKLIAHDFFTPQPVHNVAVFLCHMVMHDHGRDKALVILRNLRHAASPDTKLSIVDQIVPHACIDDMQADIPGAKLPVSPEPLEKQTL</sequence>
<dbReference type="InterPro" id="IPR001077">
    <property type="entry name" value="COMT_C"/>
</dbReference>
<keyword evidence="6" id="KW-1185">Reference proteome</keyword>
<proteinExistence type="predicted"/>
<dbReference type="AlphaFoldDB" id="A0A2A9NJH0"/>
<evidence type="ECO:0000313" key="6">
    <source>
        <dbReference type="Proteomes" id="UP000242287"/>
    </source>
</evidence>
<protein>
    <recommendedName>
        <fullName evidence="4">O-methyltransferase C-terminal domain-containing protein</fullName>
    </recommendedName>
</protein>
<evidence type="ECO:0000259" key="4">
    <source>
        <dbReference type="Pfam" id="PF00891"/>
    </source>
</evidence>
<dbReference type="Gene3D" id="3.40.50.150">
    <property type="entry name" value="Vaccinia Virus protein VP39"/>
    <property type="match status" value="1"/>
</dbReference>
<keyword evidence="2" id="KW-0808">Transferase</keyword>
<accession>A0A2A9NJH0</accession>